<dbReference type="eggNOG" id="ENOG502QTVX">
    <property type="taxonomic scope" value="Eukaryota"/>
</dbReference>
<dbReference type="KEGG" id="scm:SCHCO_02568898"/>
<dbReference type="PROSITE" id="PS50975">
    <property type="entry name" value="ATP_GRASP"/>
    <property type="match status" value="1"/>
</dbReference>
<dbReference type="VEuPathDB" id="FungiDB:SCHCODRAFT_02568898"/>
<keyword evidence="5" id="KW-1185">Reference proteome</keyword>
<organism evidence="5">
    <name type="scientific">Schizophyllum commune (strain H4-8 / FGSC 9210)</name>
    <name type="common">Split gill fungus</name>
    <dbReference type="NCBI Taxonomy" id="578458"/>
    <lineage>
        <taxon>Eukaryota</taxon>
        <taxon>Fungi</taxon>
        <taxon>Dikarya</taxon>
        <taxon>Basidiomycota</taxon>
        <taxon>Agaricomycotina</taxon>
        <taxon>Agaricomycetes</taxon>
        <taxon>Agaricomycetidae</taxon>
        <taxon>Agaricales</taxon>
        <taxon>Schizophyllaceae</taxon>
        <taxon>Schizophyllum</taxon>
    </lineage>
</organism>
<dbReference type="Proteomes" id="UP000007431">
    <property type="component" value="Unassembled WGS sequence"/>
</dbReference>
<feature type="domain" description="ATP-grasp" evidence="3">
    <location>
        <begin position="141"/>
        <end position="321"/>
    </location>
</feature>
<feature type="region of interest" description="Disordered" evidence="2">
    <location>
        <begin position="436"/>
        <end position="494"/>
    </location>
</feature>
<accession>D8PZK8</accession>
<dbReference type="InParanoid" id="D8PZK8"/>
<dbReference type="SUPFAM" id="SSF56059">
    <property type="entry name" value="Glutathione synthetase ATP-binding domain-like"/>
    <property type="match status" value="1"/>
</dbReference>
<dbReference type="HOGENOM" id="CLU_026180_0_1_1"/>
<gene>
    <name evidence="4" type="ORF">SCHCODRAFT_233348</name>
</gene>
<protein>
    <recommendedName>
        <fullName evidence="3">ATP-grasp domain-containing protein</fullName>
    </recommendedName>
</protein>
<evidence type="ECO:0000256" key="2">
    <source>
        <dbReference type="SAM" id="MobiDB-lite"/>
    </source>
</evidence>
<feature type="compositionally biased region" description="Polar residues" evidence="2">
    <location>
        <begin position="479"/>
        <end position="494"/>
    </location>
</feature>
<sequence length="494" mass="56777">MTLNCLPFPVNFGWLDGRKQKPERPLRVLLSNGRFHVTLDMARQLRRAGHEVYCVDAMEYHVCKFSNAVRQCWQVPSPRVDPDGYLAGVKRAIEKANIDLILPMHEEILYLVECEDEEIYRRLFAPSLPVLLRMHNKWEFTQWMRIIGLDAPDAYLCKSYADVEKISWRDEREYALKPVFGRASQNVFHLKPGEPLPNVSEFDVSEECHWIAQEWLKGNRYCTYGIVRQGHVKALSIYAVTETIDGSSCVYFKSIHHPRIQAYMDHIAKQLPTTTGQLAFDFIETADGRLAAIECNPRATSGIHLFGSTTRLANVLADPRAFPVQADVGATRQIMPGMLMWDRRNARGLRAYLTHQRRLMSSKVVVFTMRDLLPTVMQPFLLTSYYEICRERGLRLPDMFQWDCTWEPEGENLRRVREVAEEDRRTWRACPMLDVARPDPKRAENETAEGRKEKEKTLIPLPPGYLTDKMGFAPASPNLKESASGSVESDASKP</sequence>
<dbReference type="Pfam" id="PF02655">
    <property type="entry name" value="ATP-grasp_3"/>
    <property type="match status" value="1"/>
</dbReference>
<evidence type="ECO:0000259" key="3">
    <source>
        <dbReference type="PROSITE" id="PS50975"/>
    </source>
</evidence>
<keyword evidence="1" id="KW-0067">ATP-binding</keyword>
<evidence type="ECO:0000313" key="4">
    <source>
        <dbReference type="EMBL" id="EFI99457.1"/>
    </source>
</evidence>
<dbReference type="EMBL" id="GL377304">
    <property type="protein sequence ID" value="EFI99457.1"/>
    <property type="molecule type" value="Genomic_DNA"/>
</dbReference>
<keyword evidence="1" id="KW-0547">Nucleotide-binding</keyword>
<proteinExistence type="predicted"/>
<dbReference type="InterPro" id="IPR003806">
    <property type="entry name" value="ATP-grasp_PylC-type"/>
</dbReference>
<reference evidence="4 5" key="1">
    <citation type="journal article" date="2010" name="Nat. Biotechnol.">
        <title>Genome sequence of the model mushroom Schizophyllum commune.</title>
        <authorList>
            <person name="Ohm R.A."/>
            <person name="de Jong J.F."/>
            <person name="Lugones L.G."/>
            <person name="Aerts A."/>
            <person name="Kothe E."/>
            <person name="Stajich J.E."/>
            <person name="de Vries R.P."/>
            <person name="Record E."/>
            <person name="Levasseur A."/>
            <person name="Baker S.E."/>
            <person name="Bartholomew K.A."/>
            <person name="Coutinho P.M."/>
            <person name="Erdmann S."/>
            <person name="Fowler T.J."/>
            <person name="Gathman A.C."/>
            <person name="Lombard V."/>
            <person name="Henrissat B."/>
            <person name="Knabe N."/>
            <person name="Kuees U."/>
            <person name="Lilly W.W."/>
            <person name="Lindquist E."/>
            <person name="Lucas S."/>
            <person name="Magnuson J.K."/>
            <person name="Piumi F."/>
            <person name="Raudaskoski M."/>
            <person name="Salamov A."/>
            <person name="Schmutz J."/>
            <person name="Schwarze F.W.M.R."/>
            <person name="vanKuyk P.A."/>
            <person name="Horton J.S."/>
            <person name="Grigoriev I.V."/>
            <person name="Woesten H.A.B."/>
        </authorList>
    </citation>
    <scope>NUCLEOTIDE SEQUENCE [LARGE SCALE GENOMIC DNA]</scope>
    <source>
        <strain evidence="5">H4-8 / FGSC 9210</strain>
    </source>
</reference>
<evidence type="ECO:0000256" key="1">
    <source>
        <dbReference type="PROSITE-ProRule" id="PRU00409"/>
    </source>
</evidence>
<dbReference type="InterPro" id="IPR011761">
    <property type="entry name" value="ATP-grasp"/>
</dbReference>
<dbReference type="GO" id="GO:0005524">
    <property type="term" value="F:ATP binding"/>
    <property type="evidence" value="ECO:0007669"/>
    <property type="project" value="UniProtKB-UniRule"/>
</dbReference>
<dbReference type="GeneID" id="9585407"/>
<dbReference type="RefSeq" id="XP_003034360.1">
    <property type="nucleotide sequence ID" value="XM_003034314.1"/>
</dbReference>
<feature type="compositionally biased region" description="Basic and acidic residues" evidence="2">
    <location>
        <begin position="436"/>
        <end position="457"/>
    </location>
</feature>
<evidence type="ECO:0000313" key="5">
    <source>
        <dbReference type="Proteomes" id="UP000007431"/>
    </source>
</evidence>
<dbReference type="OMA" id="WEFIQFV"/>
<dbReference type="GO" id="GO:0046872">
    <property type="term" value="F:metal ion binding"/>
    <property type="evidence" value="ECO:0007669"/>
    <property type="project" value="InterPro"/>
</dbReference>
<name>D8PZK8_SCHCM</name>
<dbReference type="Gene3D" id="3.40.50.20">
    <property type="match status" value="1"/>
</dbReference>
<dbReference type="OrthoDB" id="186626at2759"/>
<dbReference type="Gene3D" id="3.30.470.20">
    <property type="entry name" value="ATP-grasp fold, B domain"/>
    <property type="match status" value="1"/>
</dbReference>
<dbReference type="AlphaFoldDB" id="D8PZK8"/>